<dbReference type="EMBL" id="JACJQC010000060">
    <property type="protein sequence ID" value="MBD2175219.1"/>
    <property type="molecule type" value="Genomic_DNA"/>
</dbReference>
<evidence type="ECO:0000313" key="1">
    <source>
        <dbReference type="EMBL" id="MBD2175219.1"/>
    </source>
</evidence>
<protein>
    <submittedName>
        <fullName evidence="1">Uncharacterized protein</fullName>
    </submittedName>
</protein>
<comment type="caution">
    <text evidence="1">The sequence shown here is derived from an EMBL/GenBank/DDBJ whole genome shotgun (WGS) entry which is preliminary data.</text>
</comment>
<proteinExistence type="predicted"/>
<sequence>MSRRSLPVGRSIIACGLWNAIPKFVYLYDENPNSTELWSPGSPLFPIVEGVD</sequence>
<accession>A0ABR7ZR95</accession>
<dbReference type="Proteomes" id="UP000638897">
    <property type="component" value="Unassembled WGS sequence"/>
</dbReference>
<keyword evidence="2" id="KW-1185">Reference proteome</keyword>
<reference evidence="1 2" key="1">
    <citation type="journal article" date="2020" name="ISME J.">
        <title>Comparative genomics reveals insights into cyanobacterial evolution and habitat adaptation.</title>
        <authorList>
            <person name="Chen M.Y."/>
            <person name="Teng W.K."/>
            <person name="Zhao L."/>
            <person name="Hu C.X."/>
            <person name="Zhou Y.K."/>
            <person name="Han B.P."/>
            <person name="Song L.R."/>
            <person name="Shu W.S."/>
        </authorList>
    </citation>
    <scope>NUCLEOTIDE SEQUENCE [LARGE SCALE GENOMIC DNA]</scope>
    <source>
        <strain evidence="1 2">FACHB-318</strain>
    </source>
</reference>
<organism evidence="1 2">
    <name type="scientific">Anabaena cylindrica FACHB-318</name>
    <dbReference type="NCBI Taxonomy" id="2692880"/>
    <lineage>
        <taxon>Bacteria</taxon>
        <taxon>Bacillati</taxon>
        <taxon>Cyanobacteriota</taxon>
        <taxon>Cyanophyceae</taxon>
        <taxon>Nostocales</taxon>
        <taxon>Nostocaceae</taxon>
        <taxon>Anabaena</taxon>
    </lineage>
</organism>
<evidence type="ECO:0000313" key="2">
    <source>
        <dbReference type="Proteomes" id="UP000638897"/>
    </source>
</evidence>
<name>A0ABR7ZR95_ANACY</name>
<gene>
    <name evidence="1" type="ORF">H6F81_29195</name>
</gene>